<feature type="domain" description="Phage tail assembly chaperone-like" evidence="1">
    <location>
        <begin position="72"/>
        <end position="136"/>
    </location>
</feature>
<dbReference type="RefSeq" id="WP_309756570.1">
    <property type="nucleotide sequence ID" value="NZ_JAVJAF010000001.1"/>
</dbReference>
<accession>A0AAJ2EVG2</accession>
<dbReference type="EMBL" id="JAVJAF010000001">
    <property type="protein sequence ID" value="MDR6233549.1"/>
    <property type="molecule type" value="Genomic_DNA"/>
</dbReference>
<comment type="caution">
    <text evidence="2">The sequence shown here is derived from an EMBL/GenBank/DDBJ whole genome shotgun (WGS) entry which is preliminary data.</text>
</comment>
<reference evidence="2" key="1">
    <citation type="submission" date="2023-08" db="EMBL/GenBank/DDBJ databases">
        <title>Functional and genomic diversity of the sorghum phyllosphere microbiome.</title>
        <authorList>
            <person name="Shade A."/>
        </authorList>
    </citation>
    <scope>NUCLEOTIDE SEQUENCE</scope>
    <source>
        <strain evidence="2">SORGH_AS_0201</strain>
    </source>
</reference>
<evidence type="ECO:0000313" key="2">
    <source>
        <dbReference type="EMBL" id="MDR6233549.1"/>
    </source>
</evidence>
<name>A0AAJ2EVG2_9PSED</name>
<organism evidence="2 3">
    <name type="scientific">Pseudomonas oryzihabitans</name>
    <dbReference type="NCBI Taxonomy" id="47885"/>
    <lineage>
        <taxon>Bacteria</taxon>
        <taxon>Pseudomonadati</taxon>
        <taxon>Pseudomonadota</taxon>
        <taxon>Gammaproteobacteria</taxon>
        <taxon>Pseudomonadales</taxon>
        <taxon>Pseudomonadaceae</taxon>
        <taxon>Pseudomonas</taxon>
    </lineage>
</organism>
<proteinExistence type="predicted"/>
<dbReference type="Pfam" id="PF16778">
    <property type="entry name" value="Phage_tail_APC"/>
    <property type="match status" value="1"/>
</dbReference>
<protein>
    <recommendedName>
        <fullName evidence="1">Phage tail assembly chaperone-like domain-containing protein</fullName>
    </recommendedName>
</protein>
<evidence type="ECO:0000259" key="1">
    <source>
        <dbReference type="Pfam" id="PF16778"/>
    </source>
</evidence>
<dbReference type="AlphaFoldDB" id="A0AAJ2EVG2"/>
<dbReference type="Proteomes" id="UP001268036">
    <property type="component" value="Unassembled WGS sequence"/>
</dbReference>
<dbReference type="InterPro" id="IPR031893">
    <property type="entry name" value="Phage_tail_APC"/>
</dbReference>
<evidence type="ECO:0000313" key="3">
    <source>
        <dbReference type="Proteomes" id="UP001268036"/>
    </source>
</evidence>
<sequence>MRYAHFDPISRTILGWLDTEAFSYPELPPTEQLIEVSDTDWELRTGDCWYLHTGDLVTQAPAVDPLLELQGQMRVWRDNQLTTTDRLVTRHRDEVDLGKDTTLTSERYQELLIYRDALRNWPATTGFPKDEQPSPPSWLYN</sequence>
<gene>
    <name evidence="2" type="ORF">QE440_001290</name>
</gene>